<dbReference type="RefSeq" id="WP_310499574.1">
    <property type="nucleotide sequence ID" value="NZ_JAVDSB010000005.1"/>
</dbReference>
<proteinExistence type="predicted"/>
<dbReference type="SMART" id="SM00966">
    <property type="entry name" value="SpoVT_AbrB"/>
    <property type="match status" value="1"/>
</dbReference>
<comment type="caution">
    <text evidence="2">The sequence shown here is derived from an EMBL/GenBank/DDBJ whole genome shotgun (WGS) entry which is preliminary data.</text>
</comment>
<organism evidence="2 3">
    <name type="scientific">Paenibacillus qinlingensis</name>
    <dbReference type="NCBI Taxonomy" id="1837343"/>
    <lineage>
        <taxon>Bacteria</taxon>
        <taxon>Bacillati</taxon>
        <taxon>Bacillota</taxon>
        <taxon>Bacilli</taxon>
        <taxon>Bacillales</taxon>
        <taxon>Paenibacillaceae</taxon>
        <taxon>Paenibacillus</taxon>
    </lineage>
</organism>
<sequence length="98" mass="11106">MADEVRSKVTIRKKGQITIKKEILDAIHADIGDEIDFKVIDGVLIGTPVVSVPKEDMEIYKLYRQRLAEVDNSDTWETISIDNEAEFIKMARKNAGLD</sequence>
<evidence type="ECO:0000313" key="3">
    <source>
        <dbReference type="Proteomes" id="UP001267290"/>
    </source>
</evidence>
<feature type="domain" description="SpoVT-AbrB" evidence="1">
    <location>
        <begin position="9"/>
        <end position="54"/>
    </location>
</feature>
<dbReference type="Gene3D" id="2.10.260.10">
    <property type="match status" value="1"/>
</dbReference>
<dbReference type="EMBL" id="JAVDSB010000005">
    <property type="protein sequence ID" value="MDR6552014.1"/>
    <property type="molecule type" value="Genomic_DNA"/>
</dbReference>
<dbReference type="InterPro" id="IPR037914">
    <property type="entry name" value="SpoVT-AbrB_sf"/>
</dbReference>
<gene>
    <name evidence="2" type="ORF">J2736_003216</name>
</gene>
<evidence type="ECO:0000313" key="2">
    <source>
        <dbReference type="EMBL" id="MDR6552014.1"/>
    </source>
</evidence>
<dbReference type="SUPFAM" id="SSF89447">
    <property type="entry name" value="AbrB/MazE/MraZ-like"/>
    <property type="match status" value="1"/>
</dbReference>
<dbReference type="Proteomes" id="UP001267290">
    <property type="component" value="Unassembled WGS sequence"/>
</dbReference>
<evidence type="ECO:0000259" key="1">
    <source>
        <dbReference type="SMART" id="SM00966"/>
    </source>
</evidence>
<keyword evidence="3" id="KW-1185">Reference proteome</keyword>
<accession>A0ABU1NWZ8</accession>
<name>A0ABU1NWZ8_9BACL</name>
<reference evidence="2 3" key="1">
    <citation type="submission" date="2023-07" db="EMBL/GenBank/DDBJ databases">
        <title>Sorghum-associated microbial communities from plants grown in Nebraska, USA.</title>
        <authorList>
            <person name="Schachtman D."/>
        </authorList>
    </citation>
    <scope>NUCLEOTIDE SEQUENCE [LARGE SCALE GENOMIC DNA]</scope>
    <source>
        <strain evidence="2 3">CC258</strain>
    </source>
</reference>
<protein>
    <submittedName>
        <fullName evidence="2">Antitoxin component of MazEF toxin-antitoxin module</fullName>
    </submittedName>
</protein>
<dbReference type="InterPro" id="IPR007159">
    <property type="entry name" value="SpoVT-AbrB_dom"/>
</dbReference>